<protein>
    <submittedName>
        <fullName evidence="10">Spore germination protein KC</fullName>
    </submittedName>
</protein>
<dbReference type="InterPro" id="IPR057336">
    <property type="entry name" value="GerAC_N"/>
</dbReference>
<keyword evidence="6" id="KW-0564">Palmitate</keyword>
<sequence length="404" mass="45300">MMAYRIAWKFSAALLSCLLTSGCWDRNELNELGIISATGIDWEDGKWHATSQIVLPLSTSGEGTAKQMSLSPVDVFSTEGEGIRSAFRKASLETTRKLYFSHNQVVIIGEAAARKGIDPLLDVYLRNTDAREDVIIFLTAGKASTILRQLSPTEWNPGNGLRKLIEMEESQNSRIRAMNIFEVISELLGPTQSTLIPEIRLSGNPQTLTQVDAQKKTQLDARLKLGRVGLVKRNKLVGWGKFDESFGMMWLSNHVTRGFLPYACASKGTRSSSFRVMKAHTKVSPVLVEGELGFNVNVEAEGKIEDYTCEDDLAEIEVVKRQEKLIAEAIRLLMNKGWEASKRMKTDAIGFGTKVYERYPALWEKMKEDWDEHFVELEPNIQVHVHIKGTGSSNPSIVSYQKKK</sequence>
<reference evidence="10 11" key="1">
    <citation type="submission" date="2020-08" db="EMBL/GenBank/DDBJ databases">
        <title>Genomic Encyclopedia of Type Strains, Phase III (KMG-III): the genomes of soil and plant-associated and newly described type strains.</title>
        <authorList>
            <person name="Whitman W."/>
        </authorList>
    </citation>
    <scope>NUCLEOTIDE SEQUENCE [LARGE SCALE GENOMIC DNA]</scope>
    <source>
        <strain evidence="10 11">CECT 5862</strain>
    </source>
</reference>
<organism evidence="10 11">
    <name type="scientific">Paenibacillus phyllosphaerae</name>
    <dbReference type="NCBI Taxonomy" id="274593"/>
    <lineage>
        <taxon>Bacteria</taxon>
        <taxon>Bacillati</taxon>
        <taxon>Bacillota</taxon>
        <taxon>Bacilli</taxon>
        <taxon>Bacillales</taxon>
        <taxon>Paenibacillaceae</taxon>
        <taxon>Paenibacillus</taxon>
    </lineage>
</organism>
<comment type="caution">
    <text evidence="10">The sequence shown here is derived from an EMBL/GenBank/DDBJ whole genome shotgun (WGS) entry which is preliminary data.</text>
</comment>
<dbReference type="Proteomes" id="UP000570361">
    <property type="component" value="Unassembled WGS sequence"/>
</dbReference>
<keyword evidence="5" id="KW-0472">Membrane</keyword>
<evidence type="ECO:0000256" key="4">
    <source>
        <dbReference type="ARBA" id="ARBA00022729"/>
    </source>
</evidence>
<evidence type="ECO:0000256" key="2">
    <source>
        <dbReference type="ARBA" id="ARBA00007886"/>
    </source>
</evidence>
<name>A0A7W5FPD4_9BACL</name>
<evidence type="ECO:0000256" key="1">
    <source>
        <dbReference type="ARBA" id="ARBA00004635"/>
    </source>
</evidence>
<dbReference type="PROSITE" id="PS51257">
    <property type="entry name" value="PROKAR_LIPOPROTEIN"/>
    <property type="match status" value="1"/>
</dbReference>
<proteinExistence type="inferred from homology"/>
<dbReference type="AlphaFoldDB" id="A0A7W5FPD4"/>
<keyword evidence="3" id="KW-0309">Germination</keyword>
<dbReference type="InterPro" id="IPR046953">
    <property type="entry name" value="Spore_GerAC-like_C"/>
</dbReference>
<dbReference type="PANTHER" id="PTHR35789:SF1">
    <property type="entry name" value="SPORE GERMINATION PROTEIN B3"/>
    <property type="match status" value="1"/>
</dbReference>
<evidence type="ECO:0000313" key="11">
    <source>
        <dbReference type="Proteomes" id="UP000570361"/>
    </source>
</evidence>
<accession>A0A7W5FPD4</accession>
<dbReference type="Pfam" id="PF25198">
    <property type="entry name" value="Spore_GerAC_N"/>
    <property type="match status" value="1"/>
</dbReference>
<comment type="similarity">
    <text evidence="2">Belongs to the GerABKC lipoprotein family.</text>
</comment>
<evidence type="ECO:0000256" key="6">
    <source>
        <dbReference type="ARBA" id="ARBA00023139"/>
    </source>
</evidence>
<evidence type="ECO:0000256" key="5">
    <source>
        <dbReference type="ARBA" id="ARBA00023136"/>
    </source>
</evidence>
<evidence type="ECO:0000256" key="7">
    <source>
        <dbReference type="ARBA" id="ARBA00023288"/>
    </source>
</evidence>
<dbReference type="NCBIfam" id="TIGR02887">
    <property type="entry name" value="spore_ger_x_C"/>
    <property type="match status" value="1"/>
</dbReference>
<keyword evidence="11" id="KW-1185">Reference proteome</keyword>
<feature type="domain" description="Spore germination protein N-terminal" evidence="9">
    <location>
        <begin position="25"/>
        <end position="200"/>
    </location>
</feature>
<evidence type="ECO:0000256" key="3">
    <source>
        <dbReference type="ARBA" id="ARBA00022544"/>
    </source>
</evidence>
<evidence type="ECO:0000259" key="8">
    <source>
        <dbReference type="Pfam" id="PF05504"/>
    </source>
</evidence>
<dbReference type="Pfam" id="PF05504">
    <property type="entry name" value="Spore_GerAC"/>
    <property type="match status" value="1"/>
</dbReference>
<comment type="subcellular location">
    <subcellularLocation>
        <location evidence="1">Membrane</location>
        <topology evidence="1">Lipid-anchor</topology>
    </subcellularLocation>
</comment>
<dbReference type="Gene3D" id="3.30.300.210">
    <property type="entry name" value="Nutrient germinant receptor protein C, domain 3"/>
    <property type="match status" value="1"/>
</dbReference>
<keyword evidence="4" id="KW-0732">Signal</keyword>
<dbReference type="PANTHER" id="PTHR35789">
    <property type="entry name" value="SPORE GERMINATION PROTEIN B3"/>
    <property type="match status" value="1"/>
</dbReference>
<keyword evidence="7" id="KW-0449">Lipoprotein</keyword>
<evidence type="ECO:0000259" key="9">
    <source>
        <dbReference type="Pfam" id="PF25198"/>
    </source>
</evidence>
<dbReference type="InterPro" id="IPR008844">
    <property type="entry name" value="Spore_GerAC-like"/>
</dbReference>
<dbReference type="GO" id="GO:0009847">
    <property type="term" value="P:spore germination"/>
    <property type="evidence" value="ECO:0007669"/>
    <property type="project" value="InterPro"/>
</dbReference>
<dbReference type="GO" id="GO:0016020">
    <property type="term" value="C:membrane"/>
    <property type="evidence" value="ECO:0007669"/>
    <property type="project" value="UniProtKB-SubCell"/>
</dbReference>
<feature type="domain" description="Spore germination GerAC-like C-terminal" evidence="8">
    <location>
        <begin position="230"/>
        <end position="391"/>
    </location>
</feature>
<gene>
    <name evidence="10" type="ORF">FHS18_004185</name>
</gene>
<dbReference type="InterPro" id="IPR038501">
    <property type="entry name" value="Spore_GerAC_C_sf"/>
</dbReference>
<evidence type="ECO:0000313" key="10">
    <source>
        <dbReference type="EMBL" id="MBB3112107.1"/>
    </source>
</evidence>
<dbReference type="EMBL" id="JACHXK010000010">
    <property type="protein sequence ID" value="MBB3112107.1"/>
    <property type="molecule type" value="Genomic_DNA"/>
</dbReference>